<dbReference type="RefSeq" id="WP_058224815.1">
    <property type="nucleotide sequence ID" value="NZ_LKLS01000102.1"/>
</dbReference>
<dbReference type="PATRIC" id="fig|1360.109.peg.86"/>
<protein>
    <submittedName>
        <fullName evidence="1">Prophage ps3 protein 11</fullName>
    </submittedName>
</protein>
<evidence type="ECO:0000313" key="1">
    <source>
        <dbReference type="EMBL" id="KSU18843.1"/>
    </source>
</evidence>
<name>A0A0V8DZ44_LACLL</name>
<organism evidence="1 2">
    <name type="scientific">Lactococcus lactis subsp. lactis</name>
    <name type="common">Streptococcus lactis</name>
    <dbReference type="NCBI Taxonomy" id="1360"/>
    <lineage>
        <taxon>Bacteria</taxon>
        <taxon>Bacillati</taxon>
        <taxon>Bacillota</taxon>
        <taxon>Bacilli</taxon>
        <taxon>Lactobacillales</taxon>
        <taxon>Streptococcaceae</taxon>
        <taxon>Lactococcus</taxon>
    </lineage>
</organism>
<dbReference type="EMBL" id="LKLS01000102">
    <property type="protein sequence ID" value="KSU18843.1"/>
    <property type="molecule type" value="Genomic_DNA"/>
</dbReference>
<dbReference type="AlphaFoldDB" id="A0A0V8DZ44"/>
<reference evidence="2" key="1">
    <citation type="submission" date="2015-10" db="EMBL/GenBank/DDBJ databases">
        <title>Draft Genome Sequences of 11 Lactococcus lactis subspecies cremoris strains.</title>
        <authorList>
            <person name="Wels M."/>
            <person name="Backus L."/>
            <person name="Boekhorst J."/>
            <person name="Dijkstra A."/>
            <person name="Beerthuizen M."/>
            <person name="Kelly W."/>
            <person name="Siezen R."/>
            <person name="Bachmann H."/>
            <person name="Van Hijum S."/>
        </authorList>
    </citation>
    <scope>NUCLEOTIDE SEQUENCE [LARGE SCALE GENOMIC DNA]</scope>
    <source>
        <strain evidence="2">LMG9449</strain>
    </source>
</reference>
<evidence type="ECO:0000313" key="2">
    <source>
        <dbReference type="Proteomes" id="UP000053612"/>
    </source>
</evidence>
<gene>
    <name evidence="1" type="ORF">LMG9449_0997</name>
</gene>
<dbReference type="InterPro" id="IPR027417">
    <property type="entry name" value="P-loop_NTPase"/>
</dbReference>
<dbReference type="Gene3D" id="3.40.50.300">
    <property type="entry name" value="P-loop containing nucleotide triphosphate hydrolases"/>
    <property type="match status" value="1"/>
</dbReference>
<comment type="caution">
    <text evidence="1">The sequence shown here is derived from an EMBL/GenBank/DDBJ whole genome shotgun (WGS) entry which is preliminary data.</text>
</comment>
<dbReference type="Proteomes" id="UP000053612">
    <property type="component" value="Unassembled WGS sequence"/>
</dbReference>
<sequence>MTELEKQREAWERLENNLKEVLSIPWEEFDNIDSAKIPQKLDLVNVLHRDNFEWQYLPVKSTGDKKRVKRPSLHLNNGLDSVSIFYGGVNTKAEKNDEGETVEVATLKPEKEIPRYISAIMDYLFGTIAFQGENLYLVNNKKFELLSELKMSERYKLAKTGRFKVSEVMKALKFIHSYLKLESVKAIKTAVIACNDFQIDLKNKEIRMDTPPNPEETYFKVFEVDYKECMELLSLVMAFYDETMDHKDSLHNATLQVIYTMLVACRLDTKRHFFVSKSFPRTGKSFRQDIISKLFESKSIELSNLIGGVSDIHWAGLDGGQMLVVPESGSLKGMDRILKILATNPTHKARPQGGNPIDINLSGVLSIDTNEKVSFSSQLESRAVNIAFHDRPKGEKTKEREAIFEPYWRAFTTSDPKSSNLVPTDAASVAFLIHSFLYWQSENFKINFRRVEMNNFRSTGDFGESQSYLLEHQRTTGLTYTLVNPELSEIMTLEFGRNKHARTESMSEIGRSYKPKKWRDSEGNFNVSKAWVIEDALKAQKAITAWIESLMGDDG</sequence>
<proteinExistence type="predicted"/>
<accession>A0A0V8DZ44</accession>